<dbReference type="GO" id="GO:0010207">
    <property type="term" value="P:photosystem II assembly"/>
    <property type="evidence" value="ECO:0007669"/>
    <property type="project" value="InterPro"/>
</dbReference>
<name>E5RPB8_9CRYP</name>
<gene>
    <name evidence="8" type="primary">psbO</name>
</gene>
<dbReference type="Gene3D" id="2.40.160.30">
    <property type="entry name" value="Photosystem II, cytochrome c-550 precursor"/>
    <property type="match status" value="1"/>
</dbReference>
<evidence type="ECO:0000256" key="1">
    <source>
        <dbReference type="ARBA" id="ARBA00004370"/>
    </source>
</evidence>
<comment type="similarity">
    <text evidence="2">Belongs to the PsbO family.</text>
</comment>
<reference evidence="8" key="1">
    <citation type="journal article" date="2011" name="J. Phycol.">
        <title>Evolutional analysis of the nuclear-encoded photosynthetic gene psbO from tertiary plastid-containing algae in Dinophyta.</title>
        <authorList>
            <person name="Yokoyama A."/>
            <person name="Takahashi F."/>
            <person name="Kataoka H."/>
            <person name="Hara Y."/>
            <person name="Nozaki H."/>
        </authorList>
    </citation>
    <scope>NUCLEOTIDE SEQUENCE</scope>
    <source>
        <strain evidence="8">NIES 274</strain>
    </source>
</reference>
<feature type="chain" id="PRO_5003198156" evidence="7">
    <location>
        <begin position="17"/>
        <end position="335"/>
    </location>
</feature>
<dbReference type="PANTHER" id="PTHR34058">
    <property type="entry name" value="OXYGEN-EVOLVING ENHANCER PROTEIN 1-2, CHLOROPLASTIC"/>
    <property type="match status" value="1"/>
</dbReference>
<keyword evidence="3" id="KW-0602">Photosynthesis</keyword>
<dbReference type="AlphaFoldDB" id="E5RPB8"/>
<protein>
    <submittedName>
        <fullName evidence="8">Oxygen-evolving enhancer protein</fullName>
    </submittedName>
</protein>
<accession>E5RPB8</accession>
<dbReference type="InterPro" id="IPR011250">
    <property type="entry name" value="OMP/PagP_B-barrel"/>
</dbReference>
<dbReference type="EMBL" id="AB545777">
    <property type="protein sequence ID" value="BAJ61710.1"/>
    <property type="molecule type" value="mRNA"/>
</dbReference>
<keyword evidence="4" id="KW-0793">Thylakoid</keyword>
<dbReference type="SUPFAM" id="SSF56925">
    <property type="entry name" value="OMPA-like"/>
    <property type="match status" value="1"/>
</dbReference>
<keyword evidence="5" id="KW-0472">Membrane</keyword>
<organism evidence="8">
    <name type="scientific">Cryptomonas ovata</name>
    <dbReference type="NCBI Taxonomy" id="70450"/>
    <lineage>
        <taxon>Eukaryota</taxon>
        <taxon>Cryptophyceae</taxon>
        <taxon>Cryptomonadales</taxon>
        <taxon>Cryptomonadaceae</taxon>
        <taxon>Cryptomonas</taxon>
    </lineage>
</organism>
<evidence type="ECO:0000256" key="2">
    <source>
        <dbReference type="ARBA" id="ARBA00009838"/>
    </source>
</evidence>
<dbReference type="InterPro" id="IPR002628">
    <property type="entry name" value="PsbO"/>
</dbReference>
<evidence type="ECO:0000256" key="4">
    <source>
        <dbReference type="ARBA" id="ARBA00023078"/>
    </source>
</evidence>
<dbReference type="Pfam" id="PF01716">
    <property type="entry name" value="MSP"/>
    <property type="match status" value="1"/>
</dbReference>
<evidence type="ECO:0000256" key="5">
    <source>
        <dbReference type="ARBA" id="ARBA00023136"/>
    </source>
</evidence>
<evidence type="ECO:0000256" key="7">
    <source>
        <dbReference type="SAM" id="SignalP"/>
    </source>
</evidence>
<keyword evidence="7" id="KW-0732">Signal</keyword>
<keyword evidence="6" id="KW-0604">Photosystem II</keyword>
<evidence type="ECO:0000256" key="3">
    <source>
        <dbReference type="ARBA" id="ARBA00022531"/>
    </source>
</evidence>
<evidence type="ECO:0000313" key="8">
    <source>
        <dbReference type="EMBL" id="BAJ61710.1"/>
    </source>
</evidence>
<evidence type="ECO:0000256" key="6">
    <source>
        <dbReference type="ARBA" id="ARBA00023276"/>
    </source>
</evidence>
<feature type="signal peptide" evidence="7">
    <location>
        <begin position="1"/>
        <end position="16"/>
    </location>
</feature>
<dbReference type="Gene3D" id="3.30.2050.10">
    <property type="entry name" value="photosynthetic oxygen evolving center domain"/>
    <property type="match status" value="1"/>
</dbReference>
<comment type="subcellular location">
    <subcellularLocation>
        <location evidence="1">Membrane</location>
    </subcellularLocation>
</comment>
<proteinExistence type="evidence at transcript level"/>
<dbReference type="GO" id="GO:0042549">
    <property type="term" value="P:photosystem II stabilization"/>
    <property type="evidence" value="ECO:0007669"/>
    <property type="project" value="InterPro"/>
</dbReference>
<dbReference type="GO" id="GO:0009523">
    <property type="term" value="C:photosystem II"/>
    <property type="evidence" value="ECO:0007669"/>
    <property type="project" value="UniProtKB-KW"/>
</dbReference>
<sequence length="335" mass="35818">MQRLTLVLASLAIASAFQAPLLRSGLAPKVSQRASACKVSMHAEGFNFQKAASSLAALPLAFFLVSQSADALTTQDIRDLTYGQIKGTGIANRCPEVATADKAQEITLDKGSKYKIVDLCLEPKSFQIEEEIQKRKGEVRKEFVDTKLMTRATYSLTGVEGPLFFDKDGQLTFLEKGGIDYAPATVQLPGGERVPFMFTIKQLEAKSTSPTGIAPGTEFGGTFTVPSYRSGLFLDPKGRGGTTGYDNAGALVALEADGAEGQEELFKETNKVYQVTDGSIEFAVNKVDGASGEFSGVFVSEQLSDTDMGSKAPKKVLLKGILFGRVATADGTEDY</sequence>